<dbReference type="Pfam" id="PF14559">
    <property type="entry name" value="TPR_19"/>
    <property type="match status" value="3"/>
</dbReference>
<keyword evidence="2 3" id="KW-0802">TPR repeat</keyword>
<name>A0A419RSN1_9SPHN</name>
<dbReference type="InterPro" id="IPR051685">
    <property type="entry name" value="Ycf3/AcsC/BcsC/TPR_MFPF"/>
</dbReference>
<evidence type="ECO:0000256" key="1">
    <source>
        <dbReference type="ARBA" id="ARBA00022737"/>
    </source>
</evidence>
<evidence type="ECO:0000313" key="5">
    <source>
        <dbReference type="Proteomes" id="UP000285232"/>
    </source>
</evidence>
<sequence>MNSAASANNAGNAAMKAGNVVEAETLFAEAARLAPGNPDFAINHAIALSWLDRHREAIAVLEGHRTAGERDPRYCSARANSARQLRDLAEAARWYDRSLALAPQSPRPLHGRARVALERGEADAARRFEAAIAANRADGEAWLGLVEALSASGETQRARELAERLVSQMPNWVAALRVLAQIRLGAGDADFASHVADAARQKPDDPAIPRAHVEVLEGHDRFEDALTVATDASETFPHEPYFRLMAGTLAGYLEDAEAAAAHFEAVDPDLPDGWLMEARFRLQTGEYDRAAALLDRLIEKRPNDIAAWSTRDLLWRLTDNERAQWLHGQDGMVRMVALPDAYAVLAQVRPTLHALHDASAFPLGQSLRGGTQTRGGLFERMEPELARLHEAILDALADYRSGLPEKDDSHPLLSRQDSDWTIAGSWSVRLCGGGDFHAAHLHPQGIISSALYCELPDDMGNSGAAERTGWIELGRPPPKMHLDLGPLHVLEPKVGHLALFPSTLYHGTLPFTEGRRMTVAFDVVQDTR</sequence>
<evidence type="ECO:0000256" key="3">
    <source>
        <dbReference type="PROSITE-ProRule" id="PRU00339"/>
    </source>
</evidence>
<dbReference type="InterPro" id="IPR011990">
    <property type="entry name" value="TPR-like_helical_dom_sf"/>
</dbReference>
<keyword evidence="1" id="KW-0677">Repeat</keyword>
<dbReference type="Gene3D" id="2.60.120.620">
    <property type="entry name" value="q2cbj1_9rhob like domain"/>
    <property type="match status" value="1"/>
</dbReference>
<dbReference type="InterPro" id="IPR012668">
    <property type="entry name" value="CHP02466"/>
</dbReference>
<dbReference type="Pfam" id="PF13759">
    <property type="entry name" value="2OG-FeII_Oxy_5"/>
    <property type="match status" value="1"/>
</dbReference>
<dbReference type="InterPro" id="IPR019734">
    <property type="entry name" value="TPR_rpt"/>
</dbReference>
<evidence type="ECO:0000313" key="4">
    <source>
        <dbReference type="EMBL" id="RJY08779.1"/>
    </source>
</evidence>
<protein>
    <submittedName>
        <fullName evidence="4">Tetratricopeptide repeat protein</fullName>
    </submittedName>
</protein>
<accession>A0A419RSN1</accession>
<dbReference type="PANTHER" id="PTHR44943">
    <property type="entry name" value="CELLULOSE SYNTHASE OPERON PROTEIN C"/>
    <property type="match status" value="1"/>
</dbReference>
<keyword evidence="5" id="KW-1185">Reference proteome</keyword>
<dbReference type="PROSITE" id="PS50005">
    <property type="entry name" value="TPR"/>
    <property type="match status" value="1"/>
</dbReference>
<dbReference type="Gene3D" id="1.25.40.10">
    <property type="entry name" value="Tetratricopeptide repeat domain"/>
    <property type="match status" value="3"/>
</dbReference>
<dbReference type="PANTHER" id="PTHR44943:SF8">
    <property type="entry name" value="TPR REPEAT-CONTAINING PROTEIN MJ0263"/>
    <property type="match status" value="1"/>
</dbReference>
<organism evidence="4 5">
    <name type="scientific">Aurantiacibacter aquimixticola</name>
    <dbReference type="NCBI Taxonomy" id="1958945"/>
    <lineage>
        <taxon>Bacteria</taxon>
        <taxon>Pseudomonadati</taxon>
        <taxon>Pseudomonadota</taxon>
        <taxon>Alphaproteobacteria</taxon>
        <taxon>Sphingomonadales</taxon>
        <taxon>Erythrobacteraceae</taxon>
        <taxon>Aurantiacibacter</taxon>
    </lineage>
</organism>
<dbReference type="Proteomes" id="UP000285232">
    <property type="component" value="Unassembled WGS sequence"/>
</dbReference>
<dbReference type="EMBL" id="RAHX01000001">
    <property type="protein sequence ID" value="RJY08779.1"/>
    <property type="molecule type" value="Genomic_DNA"/>
</dbReference>
<dbReference type="SUPFAM" id="SSF48452">
    <property type="entry name" value="TPR-like"/>
    <property type="match status" value="2"/>
</dbReference>
<comment type="caution">
    <text evidence="4">The sequence shown here is derived from an EMBL/GenBank/DDBJ whole genome shotgun (WGS) entry which is preliminary data.</text>
</comment>
<dbReference type="AlphaFoldDB" id="A0A419RSN1"/>
<gene>
    <name evidence="4" type="ORF">D6201_04865</name>
</gene>
<dbReference type="SMART" id="SM00028">
    <property type="entry name" value="TPR"/>
    <property type="match status" value="4"/>
</dbReference>
<proteinExistence type="predicted"/>
<feature type="repeat" description="TPR" evidence="3">
    <location>
        <begin position="271"/>
        <end position="304"/>
    </location>
</feature>
<reference evidence="4 5" key="1">
    <citation type="journal article" date="2017" name="Int. J. Syst. Evol. Microbiol.">
        <title>Erythrobacter aquimixticola sp. nov., isolated from the junction between the ocean and a freshwater spring.</title>
        <authorList>
            <person name="Park S."/>
            <person name="Jung Y.T."/>
            <person name="Choi S.J."/>
            <person name="Yoon J.H."/>
        </authorList>
    </citation>
    <scope>NUCLEOTIDE SEQUENCE [LARGE SCALE GENOMIC DNA]</scope>
    <source>
        <strain evidence="4 5">JSSK-14</strain>
    </source>
</reference>
<evidence type="ECO:0000256" key="2">
    <source>
        <dbReference type="ARBA" id="ARBA00022803"/>
    </source>
</evidence>